<name>A0A2G9T5A5_TELCI</name>
<evidence type="ECO:0000313" key="2">
    <source>
        <dbReference type="EMBL" id="PIO53108.1"/>
    </source>
</evidence>
<evidence type="ECO:0000313" key="3">
    <source>
        <dbReference type="Proteomes" id="UP000230423"/>
    </source>
</evidence>
<dbReference type="InterPro" id="IPR036397">
    <property type="entry name" value="RNaseH_sf"/>
</dbReference>
<dbReference type="Proteomes" id="UP000230423">
    <property type="component" value="Unassembled WGS sequence"/>
</dbReference>
<dbReference type="Gene3D" id="3.30.420.10">
    <property type="entry name" value="Ribonuclease H-like superfamily/Ribonuclease H"/>
    <property type="match status" value="1"/>
</dbReference>
<gene>
    <name evidence="2" type="ORF">TELCIR_25572</name>
</gene>
<organism evidence="2 3">
    <name type="scientific">Teladorsagia circumcincta</name>
    <name type="common">Brown stomach worm</name>
    <name type="synonym">Ostertagia circumcincta</name>
    <dbReference type="NCBI Taxonomy" id="45464"/>
    <lineage>
        <taxon>Eukaryota</taxon>
        <taxon>Metazoa</taxon>
        <taxon>Ecdysozoa</taxon>
        <taxon>Nematoda</taxon>
        <taxon>Chromadorea</taxon>
        <taxon>Rhabditida</taxon>
        <taxon>Rhabditina</taxon>
        <taxon>Rhabditomorpha</taxon>
        <taxon>Strongyloidea</taxon>
        <taxon>Trichostrongylidae</taxon>
        <taxon>Teladorsagia</taxon>
    </lineage>
</organism>
<dbReference type="EMBL" id="KZ419086">
    <property type="protein sequence ID" value="PIO53108.1"/>
    <property type="molecule type" value="Genomic_DNA"/>
</dbReference>
<keyword evidence="3" id="KW-1185">Reference proteome</keyword>
<protein>
    <submittedName>
        <fullName evidence="2">Uncharacterized protein</fullName>
    </submittedName>
</protein>
<dbReference type="OrthoDB" id="5810541at2759"/>
<accession>A0A2G9T5A5</accession>
<sequence length="91" mass="10655">MMQYPSGTRYRPRHRIPTVKSGSFAVTDNDQKHESELLTKWFHDSNVPFLLWTSQSPNLNPIDDLWDELESQVKEPVAHREHEKLPQLTTA</sequence>
<reference evidence="2 3" key="1">
    <citation type="submission" date="2015-09" db="EMBL/GenBank/DDBJ databases">
        <title>Draft genome of the parasitic nematode Teladorsagia circumcincta isolate WARC Sus (inbred).</title>
        <authorList>
            <person name="Mitreva M."/>
        </authorList>
    </citation>
    <scope>NUCLEOTIDE SEQUENCE [LARGE SCALE GENOMIC DNA]</scope>
    <source>
        <strain evidence="2 3">S</strain>
    </source>
</reference>
<evidence type="ECO:0000256" key="1">
    <source>
        <dbReference type="SAM" id="MobiDB-lite"/>
    </source>
</evidence>
<dbReference type="AlphaFoldDB" id="A0A2G9T5A5"/>
<proteinExistence type="predicted"/>
<feature type="region of interest" description="Disordered" evidence="1">
    <location>
        <begin position="1"/>
        <end position="24"/>
    </location>
</feature>
<dbReference type="GO" id="GO:0003676">
    <property type="term" value="F:nucleic acid binding"/>
    <property type="evidence" value="ECO:0007669"/>
    <property type="project" value="InterPro"/>
</dbReference>